<keyword evidence="3" id="KW-1185">Reference proteome</keyword>
<dbReference type="RefSeq" id="WP_247810946.1">
    <property type="nucleotide sequence ID" value="NZ_CP095855.1"/>
</dbReference>
<evidence type="ECO:0000313" key="3">
    <source>
        <dbReference type="Proteomes" id="UP000830198"/>
    </source>
</evidence>
<name>A0ABY4HY96_CHIFI</name>
<sequence>MNSEELSLLKFEHEKNVQLEELALKKKELDLKIQEQQSKRIFTPLLVSIIGGLITVITGIVLKYYDNLATLQLEDRKFQSSILLKATEAGNYQEFSDIIVAFQENGLLSLDSAKLANFRKKRFVAEKIDLATRGTDFYNIEMPALKKKPGTATLVPVYDAPDSVMQSVNAPDSSYWIIVAGGDKDIAAAQHEIKKSLDNGFKDVNLFFRDNYYRTVIGKYASYIDAYNTLFDVKEKINRTSYVVRSDKWCTAPSYDATRKLFVCK</sequence>
<keyword evidence="1" id="KW-0812">Transmembrane</keyword>
<gene>
    <name evidence="2" type="ORF">MYF79_26705</name>
</gene>
<organism evidence="2 3">
    <name type="scientific">Chitinophaga filiformis</name>
    <name type="common">Myxococcus filiformis</name>
    <name type="synonym">Flexibacter filiformis</name>
    <dbReference type="NCBI Taxonomy" id="104663"/>
    <lineage>
        <taxon>Bacteria</taxon>
        <taxon>Pseudomonadati</taxon>
        <taxon>Bacteroidota</taxon>
        <taxon>Chitinophagia</taxon>
        <taxon>Chitinophagales</taxon>
        <taxon>Chitinophagaceae</taxon>
        <taxon>Chitinophaga</taxon>
    </lineage>
</organism>
<proteinExistence type="predicted"/>
<dbReference type="Proteomes" id="UP000830198">
    <property type="component" value="Chromosome"/>
</dbReference>
<feature type="transmembrane region" description="Helical" evidence="1">
    <location>
        <begin position="41"/>
        <end position="65"/>
    </location>
</feature>
<keyword evidence="1" id="KW-1133">Transmembrane helix</keyword>
<keyword evidence="1" id="KW-0472">Membrane</keyword>
<evidence type="ECO:0000256" key="1">
    <source>
        <dbReference type="SAM" id="Phobius"/>
    </source>
</evidence>
<evidence type="ECO:0008006" key="4">
    <source>
        <dbReference type="Google" id="ProtNLM"/>
    </source>
</evidence>
<accession>A0ABY4HY96</accession>
<protein>
    <recommendedName>
        <fullName evidence="4">SPOR domain-containing protein</fullName>
    </recommendedName>
</protein>
<reference evidence="2 3" key="1">
    <citation type="submission" date="2022-04" db="EMBL/GenBank/DDBJ databases">
        <title>The arsenic-methylating capacity of Chitinophaga filiformis YT5 during chitin decomposition.</title>
        <authorList>
            <person name="Chen G."/>
            <person name="Liang Y."/>
        </authorList>
    </citation>
    <scope>NUCLEOTIDE SEQUENCE [LARGE SCALE GENOMIC DNA]</scope>
    <source>
        <strain evidence="2 3">YT5</strain>
    </source>
</reference>
<dbReference type="EMBL" id="CP095855">
    <property type="protein sequence ID" value="UPK68552.1"/>
    <property type="molecule type" value="Genomic_DNA"/>
</dbReference>
<evidence type="ECO:0000313" key="2">
    <source>
        <dbReference type="EMBL" id="UPK68552.1"/>
    </source>
</evidence>